<dbReference type="SUPFAM" id="SSF55874">
    <property type="entry name" value="ATPase domain of HSP90 chaperone/DNA topoisomerase II/histidine kinase"/>
    <property type="match status" value="1"/>
</dbReference>
<protein>
    <recommendedName>
        <fullName evidence="2">histidine kinase</fullName>
        <ecNumber evidence="2">2.7.13.3</ecNumber>
    </recommendedName>
</protein>
<name>A0A135NY52_9HYPH</name>
<dbReference type="Pfam" id="PF02518">
    <property type="entry name" value="HATPase_c"/>
    <property type="match status" value="1"/>
</dbReference>
<evidence type="ECO:0000256" key="1">
    <source>
        <dbReference type="ARBA" id="ARBA00000085"/>
    </source>
</evidence>
<proteinExistence type="predicted"/>
<dbReference type="Gene3D" id="3.30.565.10">
    <property type="entry name" value="Histidine kinase-like ATPase, C-terminal domain"/>
    <property type="match status" value="1"/>
</dbReference>
<dbReference type="InterPro" id="IPR036890">
    <property type="entry name" value="HATPase_C_sf"/>
</dbReference>
<dbReference type="GO" id="GO:0004673">
    <property type="term" value="F:protein histidine kinase activity"/>
    <property type="evidence" value="ECO:0007669"/>
    <property type="project" value="UniProtKB-EC"/>
</dbReference>
<dbReference type="EMBL" id="LNUW01000038">
    <property type="protein sequence ID" value="KXG84090.1"/>
    <property type="molecule type" value="Genomic_DNA"/>
</dbReference>
<dbReference type="Proteomes" id="UP000070498">
    <property type="component" value="Unassembled WGS sequence"/>
</dbReference>
<keyword evidence="5" id="KW-1185">Reference proteome</keyword>
<dbReference type="InterPro" id="IPR004358">
    <property type="entry name" value="Sig_transdc_His_kin-like_C"/>
</dbReference>
<evidence type="ECO:0000259" key="3">
    <source>
        <dbReference type="Pfam" id="PF02518"/>
    </source>
</evidence>
<sequence length="68" mass="7749">MVQWLWPIRDREWLMIKQELAFEPFYRVTLGSHGAGLGLCLVKQIVTNHSGHVSLQSSLRGTKSTVQL</sequence>
<organism evidence="4 5">
    <name type="scientific">Agrobacterium bohemicum</name>
    <dbReference type="NCBI Taxonomy" id="2052828"/>
    <lineage>
        <taxon>Bacteria</taxon>
        <taxon>Pseudomonadati</taxon>
        <taxon>Pseudomonadota</taxon>
        <taxon>Alphaproteobacteria</taxon>
        <taxon>Hyphomicrobiales</taxon>
        <taxon>Rhizobiaceae</taxon>
        <taxon>Rhizobium/Agrobacterium group</taxon>
        <taxon>Agrobacterium</taxon>
    </lineage>
</organism>
<feature type="domain" description="Histidine kinase/HSP90-like ATPase" evidence="3">
    <location>
        <begin position="18"/>
        <end position="67"/>
    </location>
</feature>
<dbReference type="AlphaFoldDB" id="A0A135NY52"/>
<dbReference type="InterPro" id="IPR003594">
    <property type="entry name" value="HATPase_dom"/>
</dbReference>
<comment type="caution">
    <text evidence="4">The sequence shown here is derived from an EMBL/GenBank/DDBJ whole genome shotgun (WGS) entry which is preliminary data.</text>
</comment>
<dbReference type="STRING" id="2052828.ATO67_13855"/>
<evidence type="ECO:0000313" key="4">
    <source>
        <dbReference type="EMBL" id="KXG84090.1"/>
    </source>
</evidence>
<gene>
    <name evidence="4" type="ORF">ATO67_13855</name>
</gene>
<reference evidence="4 5" key="1">
    <citation type="submission" date="2015-11" db="EMBL/GenBank/DDBJ databases">
        <title>Draft genome sequence of Agrobacterium sp. R89-1.</title>
        <authorList>
            <person name="Zahradnik J."/>
            <person name="Kyslikova E."/>
            <person name="Palyzova A."/>
            <person name="Kyslik P."/>
        </authorList>
    </citation>
    <scope>NUCLEOTIDE SEQUENCE [LARGE SCALE GENOMIC DNA]</scope>
    <source>
        <strain evidence="4 5">R89-1</strain>
    </source>
</reference>
<evidence type="ECO:0000256" key="2">
    <source>
        <dbReference type="ARBA" id="ARBA00012438"/>
    </source>
</evidence>
<accession>A0A135NY52</accession>
<dbReference type="EC" id="2.7.13.3" evidence="2"/>
<comment type="catalytic activity">
    <reaction evidence="1">
        <text>ATP + protein L-histidine = ADP + protein N-phospho-L-histidine.</text>
        <dbReference type="EC" id="2.7.13.3"/>
    </reaction>
</comment>
<evidence type="ECO:0000313" key="5">
    <source>
        <dbReference type="Proteomes" id="UP000070498"/>
    </source>
</evidence>
<dbReference type="PRINTS" id="PR00344">
    <property type="entry name" value="BCTRLSENSOR"/>
</dbReference>